<accession>A0A1M7CR87</accession>
<dbReference type="Pfam" id="PF03602">
    <property type="entry name" value="Cons_hypoth95"/>
    <property type="match status" value="1"/>
</dbReference>
<evidence type="ECO:0000313" key="6">
    <source>
        <dbReference type="Proteomes" id="UP000650994"/>
    </source>
</evidence>
<dbReference type="CDD" id="cd02440">
    <property type="entry name" value="AdoMet_MTases"/>
    <property type="match status" value="1"/>
</dbReference>
<dbReference type="RefSeq" id="WP_072933995.1">
    <property type="nucleotide sequence ID" value="NZ_BMFL01000008.1"/>
</dbReference>
<dbReference type="InterPro" id="IPR041497">
    <property type="entry name" value="Thump-like"/>
</dbReference>
<dbReference type="EMBL" id="FRBH01000015">
    <property type="protein sequence ID" value="SHL69746.1"/>
    <property type="molecule type" value="Genomic_DNA"/>
</dbReference>
<organism evidence="4 5">
    <name type="scientific">Chishuiella changwenlii</name>
    <dbReference type="NCBI Taxonomy" id="1434701"/>
    <lineage>
        <taxon>Bacteria</taxon>
        <taxon>Pseudomonadati</taxon>
        <taxon>Bacteroidota</taxon>
        <taxon>Flavobacteriia</taxon>
        <taxon>Flavobacteriales</taxon>
        <taxon>Weeksellaceae</taxon>
        <taxon>Chishuiella</taxon>
    </lineage>
</organism>
<dbReference type="Gene3D" id="3.40.50.150">
    <property type="entry name" value="Vaccinia Virus protein VP39"/>
    <property type="match status" value="1"/>
</dbReference>
<evidence type="ECO:0000313" key="4">
    <source>
        <dbReference type="EMBL" id="SHL69746.1"/>
    </source>
</evidence>
<evidence type="ECO:0000259" key="2">
    <source>
        <dbReference type="Pfam" id="PF22013"/>
    </source>
</evidence>
<protein>
    <submittedName>
        <fullName evidence="4">Uncharacterized protein</fullName>
    </submittedName>
</protein>
<dbReference type="Pfam" id="PF22013">
    <property type="entry name" value="PG_1098_Fer"/>
    <property type="match status" value="1"/>
</dbReference>
<dbReference type="Proteomes" id="UP000184120">
    <property type="component" value="Unassembled WGS sequence"/>
</dbReference>
<evidence type="ECO:0000313" key="3">
    <source>
        <dbReference type="EMBL" id="GGE97162.1"/>
    </source>
</evidence>
<evidence type="ECO:0000259" key="1">
    <source>
        <dbReference type="Pfam" id="PF18096"/>
    </source>
</evidence>
<evidence type="ECO:0000313" key="5">
    <source>
        <dbReference type="Proteomes" id="UP000184120"/>
    </source>
</evidence>
<proteinExistence type="predicted"/>
<keyword evidence="6" id="KW-1185">Reference proteome</keyword>
<feature type="domain" description="PG-1098 ferredoxin-like" evidence="2">
    <location>
        <begin position="278"/>
        <end position="321"/>
    </location>
</feature>
<dbReference type="InterPro" id="IPR029063">
    <property type="entry name" value="SAM-dependent_MTases_sf"/>
</dbReference>
<dbReference type="EMBL" id="BMFL01000008">
    <property type="protein sequence ID" value="GGE97162.1"/>
    <property type="molecule type" value="Genomic_DNA"/>
</dbReference>
<dbReference type="STRING" id="1434701.SAMN05443634_1153"/>
<dbReference type="Pfam" id="PF18096">
    <property type="entry name" value="Thump_like"/>
    <property type="match status" value="1"/>
</dbReference>
<dbReference type="AlphaFoldDB" id="A0A1M7CR87"/>
<sequence length="388" mass="44540">MNIAVLTKEFQDYLKSIEQEDFKSISLKKSPFPEISSTEIAQQLKGLQVSKHKFPTLYAKENIYFPPSINLEQASSEATATYKASLVKGKSLIDLTAGLGIDTLAFSKSFEKVYHIEQNEILSEIVKHNSSILSPNLETYNGTFQSFFEENPTQKFDVIYLDPARRNSSGRKFILEDLEPNILEWIPIFFEKSDKIIIKLSPLLDISSTLQQIKEISEIHIVALKNEVKDFLLILEKGKETKNPFIKAVNLENNQTDFSFYFEEEQNTDAKYGTVSNYIYEPNVAILKTGAFKLLTQKFDLFKLHQNTHLYSSDEIIENFPGKIYKVEEHIKNPKKEILKTKANLLVKNFNQPIDIIKKKFKIIDGGETTLIFTQSIEGFHTLKTSRI</sequence>
<reference evidence="6" key="4">
    <citation type="journal article" date="2019" name="Int. J. Syst. Evol. Microbiol.">
        <title>The Global Catalogue of Microorganisms (GCM) 10K type strain sequencing project: providing services to taxonomists for standard genome sequencing and annotation.</title>
        <authorList>
            <consortium name="The Broad Institute Genomics Platform"/>
            <consortium name="The Broad Institute Genome Sequencing Center for Infectious Disease"/>
            <person name="Wu L."/>
            <person name="Ma J."/>
        </authorList>
    </citation>
    <scope>NUCLEOTIDE SEQUENCE [LARGE SCALE GENOMIC DNA]</scope>
    <source>
        <strain evidence="6">CGMCC 1.12707</strain>
    </source>
</reference>
<dbReference type="InterPro" id="IPR054168">
    <property type="entry name" value="PG_1098_Fer"/>
</dbReference>
<reference evidence="5" key="2">
    <citation type="submission" date="2016-11" db="EMBL/GenBank/DDBJ databases">
        <authorList>
            <person name="Varghese N."/>
            <person name="Submissions S."/>
        </authorList>
    </citation>
    <scope>NUCLEOTIDE SEQUENCE [LARGE SCALE GENOMIC DNA]</scope>
    <source>
        <strain evidence="5">DSM 27989</strain>
    </source>
</reference>
<reference evidence="3" key="5">
    <citation type="submission" date="2024-05" db="EMBL/GenBank/DDBJ databases">
        <authorList>
            <person name="Sun Q."/>
            <person name="Zhou Y."/>
        </authorList>
    </citation>
    <scope>NUCLEOTIDE SEQUENCE</scope>
    <source>
        <strain evidence="3">CGMCC 1.12707</strain>
    </source>
</reference>
<reference evidence="3" key="1">
    <citation type="journal article" date="2014" name="Int. J. Syst. Evol. Microbiol.">
        <title>Complete genome of a new Firmicutes species belonging to the dominant human colonic microbiota ('Ruminococcus bicirculans') reveals two chromosomes and a selective capacity to utilize plant glucans.</title>
        <authorList>
            <consortium name="NISC Comparative Sequencing Program"/>
            <person name="Wegmann U."/>
            <person name="Louis P."/>
            <person name="Goesmann A."/>
            <person name="Henrissat B."/>
            <person name="Duncan S.H."/>
            <person name="Flint H.J."/>
        </authorList>
    </citation>
    <scope>NUCLEOTIDE SEQUENCE</scope>
    <source>
        <strain evidence="3">CGMCC 1.12707</strain>
    </source>
</reference>
<reference evidence="4" key="3">
    <citation type="submission" date="2016-11" db="EMBL/GenBank/DDBJ databases">
        <authorList>
            <person name="Jaros S."/>
            <person name="Januszkiewicz K."/>
            <person name="Wedrychowicz H."/>
        </authorList>
    </citation>
    <scope>NUCLEOTIDE SEQUENCE [LARGE SCALE GENOMIC DNA]</scope>
    <source>
        <strain evidence="4">DSM 27989</strain>
    </source>
</reference>
<dbReference type="Proteomes" id="UP000650994">
    <property type="component" value="Unassembled WGS sequence"/>
</dbReference>
<dbReference type="SUPFAM" id="SSF53335">
    <property type="entry name" value="S-adenosyl-L-methionine-dependent methyltransferases"/>
    <property type="match status" value="1"/>
</dbReference>
<dbReference type="Gene3D" id="1.10.10.1110">
    <property type="entry name" value="Methyltransferase PG1098, N-terminal domain"/>
    <property type="match status" value="1"/>
</dbReference>
<dbReference type="OrthoDB" id="1000417at2"/>
<gene>
    <name evidence="3" type="ORF">GCM10010984_13340</name>
    <name evidence="4" type="ORF">SAMN05443634_1153</name>
</gene>
<name>A0A1M7CR87_9FLAO</name>
<feature type="domain" description="THUMP-like" evidence="1">
    <location>
        <begin position="322"/>
        <end position="376"/>
    </location>
</feature>